<dbReference type="SUPFAM" id="SSF53474">
    <property type="entry name" value="alpha/beta-Hydrolases"/>
    <property type="match status" value="1"/>
</dbReference>
<evidence type="ECO:0000313" key="2">
    <source>
        <dbReference type="Proteomes" id="UP000249363"/>
    </source>
</evidence>
<dbReference type="RefSeq" id="XP_040736491.1">
    <property type="nucleotide sequence ID" value="XM_040880743.1"/>
</dbReference>
<dbReference type="PANTHER" id="PTHR48187:SF2">
    <property type="entry name" value="LD21810P"/>
    <property type="match status" value="1"/>
</dbReference>
<dbReference type="Proteomes" id="UP000249363">
    <property type="component" value="Unassembled WGS sequence"/>
</dbReference>
<keyword evidence="2" id="KW-1185">Reference proteome</keyword>
<dbReference type="PANTHER" id="PTHR48187">
    <property type="entry name" value="LD21810P"/>
    <property type="match status" value="1"/>
</dbReference>
<reference evidence="1 2" key="1">
    <citation type="journal article" date="2017" name="Biotechnol. Biofuels">
        <title>Differential beta-glucosidase expression as a function of carbon source availability in Talaromyces amestolkiae: a genomic and proteomic approach.</title>
        <authorList>
            <person name="de Eugenio L.I."/>
            <person name="Mendez-Liter J.A."/>
            <person name="Nieto-Dominguez M."/>
            <person name="Alonso L."/>
            <person name="Gil-Munoz J."/>
            <person name="Barriuso J."/>
            <person name="Prieto A."/>
            <person name="Martinez M.J."/>
        </authorList>
    </citation>
    <scope>NUCLEOTIDE SEQUENCE [LARGE SCALE GENOMIC DNA]</scope>
    <source>
        <strain evidence="1 2">CIB</strain>
    </source>
</reference>
<gene>
    <name evidence="1" type="ORF">BHQ10_007988</name>
</gene>
<proteinExistence type="predicted"/>
<comment type="caution">
    <text evidence="1">The sequence shown here is derived from an EMBL/GenBank/DDBJ whole genome shotgun (WGS) entry which is preliminary data.</text>
</comment>
<dbReference type="InterPro" id="IPR029058">
    <property type="entry name" value="AB_hydrolase_fold"/>
</dbReference>
<organism evidence="1 2">
    <name type="scientific">Talaromyces amestolkiae</name>
    <dbReference type="NCBI Taxonomy" id="1196081"/>
    <lineage>
        <taxon>Eukaryota</taxon>
        <taxon>Fungi</taxon>
        <taxon>Dikarya</taxon>
        <taxon>Ascomycota</taxon>
        <taxon>Pezizomycotina</taxon>
        <taxon>Eurotiomycetes</taxon>
        <taxon>Eurotiomycetidae</taxon>
        <taxon>Eurotiales</taxon>
        <taxon>Trichocomaceae</taxon>
        <taxon>Talaromyces</taxon>
        <taxon>Talaromyces sect. Talaromyces</taxon>
    </lineage>
</organism>
<name>A0A364L839_TALAM</name>
<dbReference type="EMBL" id="MIKG01000017">
    <property type="protein sequence ID" value="RAO71976.1"/>
    <property type="molecule type" value="Genomic_DNA"/>
</dbReference>
<dbReference type="OrthoDB" id="5086500at2759"/>
<evidence type="ECO:0000313" key="1">
    <source>
        <dbReference type="EMBL" id="RAO71976.1"/>
    </source>
</evidence>
<accession>A0A364L839</accession>
<dbReference type="AlphaFoldDB" id="A0A364L839"/>
<sequence length="225" mass="25135">MRRMGVADETTQLENATERPIIFICHSLGGIIVKRALIFSASRVALQTSRIHSLYLCTYGILFFGTPHNGSNKARMLSGLQNLATTVVPKRVAQFESGLLKSLKDGSETLQNITNDFAPLMPRFQMYFFWEQLKSDLKYTKDYVVDESSAAPMLESMSGRCGIAADHRGMCKFHSPNSAGFPTVIAALKRFSQSAPNTIAPRLAQYADQLNERRKYEAMELLNSI</sequence>
<dbReference type="GeneID" id="63797203"/>
<evidence type="ECO:0008006" key="3">
    <source>
        <dbReference type="Google" id="ProtNLM"/>
    </source>
</evidence>
<protein>
    <recommendedName>
        <fullName evidence="3">DUF676 domain-containing protein</fullName>
    </recommendedName>
</protein>
<dbReference type="Gene3D" id="3.40.50.1820">
    <property type="entry name" value="alpha/beta hydrolase"/>
    <property type="match status" value="1"/>
</dbReference>